<evidence type="ECO:0000313" key="15">
    <source>
        <dbReference type="Proteomes" id="UP000028705"/>
    </source>
</evidence>
<dbReference type="InterPro" id="IPR017938">
    <property type="entry name" value="Riboflavin_synthase-like_b-brl"/>
</dbReference>
<evidence type="ECO:0000256" key="7">
    <source>
        <dbReference type="ARBA" id="ARBA00022857"/>
    </source>
</evidence>
<dbReference type="PROSITE" id="PS50902">
    <property type="entry name" value="FLAVODOXIN_LIKE"/>
    <property type="match status" value="1"/>
</dbReference>
<reference evidence="14 15" key="1">
    <citation type="submission" date="2014-07" db="EMBL/GenBank/DDBJ databases">
        <title>Genome of Chryseobacterium soli DSM 19298.</title>
        <authorList>
            <person name="Stropko S.J."/>
            <person name="Pipes S.E."/>
            <person name="Newman J."/>
        </authorList>
    </citation>
    <scope>NUCLEOTIDE SEQUENCE [LARGE SCALE GENOMIC DNA]</scope>
    <source>
        <strain evidence="14 15">DSM 19298</strain>
    </source>
</reference>
<organism evidence="14 15">
    <name type="scientific">Chryseobacterium soli</name>
    <dbReference type="NCBI Taxonomy" id="445961"/>
    <lineage>
        <taxon>Bacteria</taxon>
        <taxon>Pseudomonadati</taxon>
        <taxon>Bacteroidota</taxon>
        <taxon>Flavobacteriia</taxon>
        <taxon>Flavobacteriales</taxon>
        <taxon>Weeksellaceae</taxon>
        <taxon>Chryseobacterium group</taxon>
        <taxon>Chryseobacterium</taxon>
    </lineage>
</organism>
<accession>A0A085ZYZ9</accession>
<evidence type="ECO:0000256" key="1">
    <source>
        <dbReference type="ARBA" id="ARBA00001917"/>
    </source>
</evidence>
<dbReference type="Gene3D" id="1.20.990.10">
    <property type="entry name" value="NADPH-cytochrome p450 Reductase, Chain A, domain 3"/>
    <property type="match status" value="1"/>
</dbReference>
<comment type="catalytic activity">
    <reaction evidence="10">
        <text>hydrogen sulfide + 3 NADP(+) + 3 H2O = sulfite + 3 NADPH + 4 H(+)</text>
        <dbReference type="Rhea" id="RHEA:13801"/>
        <dbReference type="ChEBI" id="CHEBI:15377"/>
        <dbReference type="ChEBI" id="CHEBI:15378"/>
        <dbReference type="ChEBI" id="CHEBI:17359"/>
        <dbReference type="ChEBI" id="CHEBI:29919"/>
        <dbReference type="ChEBI" id="CHEBI:57783"/>
        <dbReference type="ChEBI" id="CHEBI:58349"/>
        <dbReference type="EC" id="1.8.1.2"/>
    </reaction>
</comment>
<dbReference type="InterPro" id="IPR001709">
    <property type="entry name" value="Flavoprot_Pyr_Nucl_cyt_Rdtase"/>
</dbReference>
<dbReference type="GO" id="GO:0005829">
    <property type="term" value="C:cytosol"/>
    <property type="evidence" value="ECO:0007669"/>
    <property type="project" value="TreeGrafter"/>
</dbReference>
<dbReference type="GO" id="GO:0019344">
    <property type="term" value="P:cysteine biosynthetic process"/>
    <property type="evidence" value="ECO:0007669"/>
    <property type="project" value="UniProtKB-KW"/>
</dbReference>
<dbReference type="Pfam" id="PF00667">
    <property type="entry name" value="FAD_binding_1"/>
    <property type="match status" value="1"/>
</dbReference>
<dbReference type="GO" id="GO:0050660">
    <property type="term" value="F:flavin adenine dinucleotide binding"/>
    <property type="evidence" value="ECO:0007669"/>
    <property type="project" value="TreeGrafter"/>
</dbReference>
<dbReference type="InterPro" id="IPR001433">
    <property type="entry name" value="OxRdtase_FAD/NAD-bd"/>
</dbReference>
<dbReference type="SUPFAM" id="SSF52218">
    <property type="entry name" value="Flavoproteins"/>
    <property type="match status" value="1"/>
</dbReference>
<dbReference type="FunFam" id="3.40.50.80:FF:000001">
    <property type="entry name" value="NADPH--cytochrome P450 reductase 1"/>
    <property type="match status" value="1"/>
</dbReference>
<dbReference type="Gene3D" id="3.40.50.360">
    <property type="match status" value="1"/>
</dbReference>
<keyword evidence="5" id="KW-0288">FMN</keyword>
<dbReference type="PANTHER" id="PTHR19384">
    <property type="entry name" value="NITRIC OXIDE SYNTHASE-RELATED"/>
    <property type="match status" value="1"/>
</dbReference>
<evidence type="ECO:0000256" key="4">
    <source>
        <dbReference type="ARBA" id="ARBA00022630"/>
    </source>
</evidence>
<dbReference type="RefSeq" id="WP_034715675.1">
    <property type="nucleotide sequence ID" value="NZ_JPRH01000019.1"/>
</dbReference>
<proteinExistence type="predicted"/>
<dbReference type="PRINTS" id="PR00369">
    <property type="entry name" value="FLAVODOXIN"/>
</dbReference>
<keyword evidence="15" id="KW-1185">Reference proteome</keyword>
<evidence type="ECO:0000256" key="6">
    <source>
        <dbReference type="ARBA" id="ARBA00022827"/>
    </source>
</evidence>
<evidence type="ECO:0000256" key="8">
    <source>
        <dbReference type="ARBA" id="ARBA00023002"/>
    </source>
</evidence>
<gene>
    <name evidence="14" type="ORF">IW15_22590</name>
</gene>
<evidence type="ECO:0000256" key="9">
    <source>
        <dbReference type="ARBA" id="ARBA00023192"/>
    </source>
</evidence>
<evidence type="ECO:0000256" key="5">
    <source>
        <dbReference type="ARBA" id="ARBA00022643"/>
    </source>
</evidence>
<dbReference type="AlphaFoldDB" id="A0A085ZYZ9"/>
<comment type="caution">
    <text evidence="14">The sequence shown here is derived from an EMBL/GenBank/DDBJ whole genome shotgun (WGS) entry which is preliminary data.</text>
</comment>
<dbReference type="InterPro" id="IPR017927">
    <property type="entry name" value="FAD-bd_FR_type"/>
</dbReference>
<feature type="domain" description="FAD-binding FR-type" evidence="13">
    <location>
        <begin position="213"/>
        <end position="413"/>
    </location>
</feature>
<evidence type="ECO:0000256" key="10">
    <source>
        <dbReference type="ARBA" id="ARBA00052219"/>
    </source>
</evidence>
<dbReference type="EC" id="1.8.1.2" evidence="3"/>
<feature type="coiled-coil region" evidence="11">
    <location>
        <begin position="534"/>
        <end position="561"/>
    </location>
</feature>
<keyword evidence="7" id="KW-0521">NADP</keyword>
<comment type="cofactor">
    <cofactor evidence="1">
        <name>FMN</name>
        <dbReference type="ChEBI" id="CHEBI:58210"/>
    </cofactor>
</comment>
<dbReference type="SUPFAM" id="SSF63380">
    <property type="entry name" value="Riboflavin synthase domain-like"/>
    <property type="match status" value="1"/>
</dbReference>
<keyword evidence="4" id="KW-0285">Flavoprotein</keyword>
<dbReference type="OrthoDB" id="9789468at2"/>
<evidence type="ECO:0000256" key="3">
    <source>
        <dbReference type="ARBA" id="ARBA00012604"/>
    </source>
</evidence>
<evidence type="ECO:0000259" key="13">
    <source>
        <dbReference type="PROSITE" id="PS51384"/>
    </source>
</evidence>
<dbReference type="EMBL" id="JPRH01000019">
    <property type="protein sequence ID" value="KFF09663.1"/>
    <property type="molecule type" value="Genomic_DNA"/>
</dbReference>
<comment type="cofactor">
    <cofactor evidence="2">
        <name>FAD</name>
        <dbReference type="ChEBI" id="CHEBI:57692"/>
    </cofactor>
</comment>
<evidence type="ECO:0000256" key="11">
    <source>
        <dbReference type="SAM" id="Coils"/>
    </source>
</evidence>
<keyword evidence="11" id="KW-0175">Coiled coil</keyword>
<feature type="domain" description="Flavodoxin-like" evidence="12">
    <location>
        <begin position="53"/>
        <end position="190"/>
    </location>
</feature>
<name>A0A085ZYZ9_9FLAO</name>
<dbReference type="Gene3D" id="2.40.30.10">
    <property type="entry name" value="Translation factors"/>
    <property type="match status" value="1"/>
</dbReference>
<dbReference type="Pfam" id="PF00175">
    <property type="entry name" value="NAD_binding_1"/>
    <property type="match status" value="1"/>
</dbReference>
<dbReference type="GO" id="GO:0010181">
    <property type="term" value="F:FMN binding"/>
    <property type="evidence" value="ECO:0007669"/>
    <property type="project" value="InterPro"/>
</dbReference>
<dbReference type="SUPFAM" id="SSF52343">
    <property type="entry name" value="Ferredoxin reductase-like, C-terminal NADP-linked domain"/>
    <property type="match status" value="1"/>
</dbReference>
<keyword evidence="8" id="KW-0560">Oxidoreductase</keyword>
<keyword evidence="9" id="KW-0028">Amino-acid biosynthesis</keyword>
<dbReference type="PANTHER" id="PTHR19384:SF128">
    <property type="entry name" value="NADPH OXIDOREDUCTASE A"/>
    <property type="match status" value="1"/>
</dbReference>
<dbReference type="InterPro" id="IPR003097">
    <property type="entry name" value="CysJ-like_FAD-binding"/>
</dbReference>
<evidence type="ECO:0000259" key="12">
    <source>
        <dbReference type="PROSITE" id="PS50902"/>
    </source>
</evidence>
<dbReference type="PRINTS" id="PR00371">
    <property type="entry name" value="FPNCR"/>
</dbReference>
<protein>
    <recommendedName>
        <fullName evidence="3">assimilatory sulfite reductase (NADPH)</fullName>
        <ecNumber evidence="3">1.8.1.2</ecNumber>
    </recommendedName>
</protein>
<dbReference type="InterPro" id="IPR023173">
    <property type="entry name" value="NADPH_Cyt_P450_Rdtase_alpha"/>
</dbReference>
<evidence type="ECO:0000313" key="14">
    <source>
        <dbReference type="EMBL" id="KFF09663.1"/>
    </source>
</evidence>
<dbReference type="Proteomes" id="UP000028705">
    <property type="component" value="Unassembled WGS sequence"/>
</dbReference>
<evidence type="ECO:0000256" key="2">
    <source>
        <dbReference type="ARBA" id="ARBA00001974"/>
    </source>
</evidence>
<dbReference type="InterPro" id="IPR008254">
    <property type="entry name" value="Flavodoxin/NO_synth"/>
</dbReference>
<dbReference type="InterPro" id="IPR039261">
    <property type="entry name" value="FNR_nucleotide-bd"/>
</dbReference>
<dbReference type="InterPro" id="IPR001094">
    <property type="entry name" value="Flavdoxin-like"/>
</dbReference>
<dbReference type="Pfam" id="PF00258">
    <property type="entry name" value="Flavodoxin_1"/>
    <property type="match status" value="1"/>
</dbReference>
<dbReference type="GO" id="GO:0004783">
    <property type="term" value="F:sulfite reductase (NADPH) activity"/>
    <property type="evidence" value="ECO:0007669"/>
    <property type="project" value="UniProtKB-EC"/>
</dbReference>
<dbReference type="STRING" id="445961.IW15_22590"/>
<sequence length="562" mass="63643">MLSDLQLQSLKKILGGFTQQELIWTNGYIAGLLAESPSAIDQKPTVITKPRKITLAFGTETGNAKRLATHLAASAKKQGVQVKLTGADQYRITDLPKEEYFFLIISTQGDGEPPILAKKFYDYILNNTLDLSKVHFGILGLGDSSYPEFCKTAEDLQIRFMELGGKEFYPVQKCDTDYQSDAENWFDGVINKLSNETLSSDNLQKIKPNSSSKKYFQGTVVSKINLNDIGSNKETYHIEIITEDEIDYEPGDALGVIPFNTIQTVHEILNLVKFDSNTIITTERVTAPTEELLKHHLNISYLLKSTVKKYAALTGHSISEERLGLLDLLKKYPSNVDFEKIIGILTPQAPRLYSVSSSPNGHGTTEIHVTVSKNRFTTENDEKIGVCSEYLSELDLNQTVEFYIQKAKHFKLPDENKDIIMIGPGTGIAPFRSFITERDAVGATGKNWLFFGEQHFISDFLYQTEIQSFLQTGSITNLDLAFSRDQHKKVYVQDRLKEKSTEIFEWLENGAHLYVCGTRDPMYHDVENTLLEILEDNGKTREQARQYLDELEEEERFAKDVY</sequence>
<dbReference type="Gene3D" id="3.40.50.80">
    <property type="entry name" value="Nucleotide-binding domain of ferredoxin-NADP reductase (FNR) module"/>
    <property type="match status" value="1"/>
</dbReference>
<dbReference type="PROSITE" id="PS51384">
    <property type="entry name" value="FAD_FR"/>
    <property type="match status" value="1"/>
</dbReference>
<dbReference type="eggNOG" id="COG0369">
    <property type="taxonomic scope" value="Bacteria"/>
</dbReference>
<keyword evidence="6" id="KW-0274">FAD</keyword>
<keyword evidence="9" id="KW-0198">Cysteine biosynthesis</keyword>
<dbReference type="InterPro" id="IPR029039">
    <property type="entry name" value="Flavoprotein-like_sf"/>
</dbReference>